<sequence length="120" mass="13594">MDQVHIPILSEDEKIFLNTTATFSQARRMSNTIDHSARPSLEDNISHRNRRHQVASSVPSLSFLWKRRGSSVSAHTTSSAGSVEYRIEESQSPKARELESLIFDQPQRTVRMSLTPRCAV</sequence>
<name>A0A367KR57_RHIST</name>
<feature type="compositionally biased region" description="Polar residues" evidence="1">
    <location>
        <begin position="71"/>
        <end position="81"/>
    </location>
</feature>
<keyword evidence="3" id="KW-1185">Reference proteome</keyword>
<feature type="region of interest" description="Disordered" evidence="1">
    <location>
        <begin position="71"/>
        <end position="90"/>
    </location>
</feature>
<dbReference type="OrthoDB" id="2277550at2759"/>
<evidence type="ECO:0000256" key="1">
    <source>
        <dbReference type="SAM" id="MobiDB-lite"/>
    </source>
</evidence>
<dbReference type="EMBL" id="PJQM01000610">
    <property type="protein sequence ID" value="RCI04676.1"/>
    <property type="molecule type" value="Genomic_DNA"/>
</dbReference>
<dbReference type="Proteomes" id="UP000253551">
    <property type="component" value="Unassembled WGS sequence"/>
</dbReference>
<comment type="caution">
    <text evidence="2">The sequence shown here is derived from an EMBL/GenBank/DDBJ whole genome shotgun (WGS) entry which is preliminary data.</text>
</comment>
<dbReference type="AlphaFoldDB" id="A0A367KR57"/>
<proteinExistence type="predicted"/>
<accession>A0A367KR57</accession>
<reference evidence="2 3" key="1">
    <citation type="journal article" date="2018" name="G3 (Bethesda)">
        <title>Phylogenetic and Phylogenomic Definition of Rhizopus Species.</title>
        <authorList>
            <person name="Gryganskyi A.P."/>
            <person name="Golan J."/>
            <person name="Dolatabadi S."/>
            <person name="Mondo S."/>
            <person name="Robb S."/>
            <person name="Idnurm A."/>
            <person name="Muszewska A."/>
            <person name="Steczkiewicz K."/>
            <person name="Masonjones S."/>
            <person name="Liao H.L."/>
            <person name="Gajdeczka M.T."/>
            <person name="Anike F."/>
            <person name="Vuek A."/>
            <person name="Anishchenko I.M."/>
            <person name="Voigt K."/>
            <person name="de Hoog G.S."/>
            <person name="Smith M.E."/>
            <person name="Heitman J."/>
            <person name="Vilgalys R."/>
            <person name="Stajich J.E."/>
        </authorList>
    </citation>
    <scope>NUCLEOTIDE SEQUENCE [LARGE SCALE GENOMIC DNA]</scope>
    <source>
        <strain evidence="2 3">LSU 92-RS-03</strain>
    </source>
</reference>
<organism evidence="2 3">
    <name type="scientific">Rhizopus stolonifer</name>
    <name type="common">Rhizopus nigricans</name>
    <dbReference type="NCBI Taxonomy" id="4846"/>
    <lineage>
        <taxon>Eukaryota</taxon>
        <taxon>Fungi</taxon>
        <taxon>Fungi incertae sedis</taxon>
        <taxon>Mucoromycota</taxon>
        <taxon>Mucoromycotina</taxon>
        <taxon>Mucoromycetes</taxon>
        <taxon>Mucorales</taxon>
        <taxon>Mucorineae</taxon>
        <taxon>Rhizopodaceae</taxon>
        <taxon>Rhizopus</taxon>
    </lineage>
</organism>
<protein>
    <submittedName>
        <fullName evidence="2">Uncharacterized protein</fullName>
    </submittedName>
</protein>
<evidence type="ECO:0000313" key="3">
    <source>
        <dbReference type="Proteomes" id="UP000253551"/>
    </source>
</evidence>
<evidence type="ECO:0000313" key="2">
    <source>
        <dbReference type="EMBL" id="RCI04676.1"/>
    </source>
</evidence>
<gene>
    <name evidence="2" type="ORF">CU098_006389</name>
</gene>